<dbReference type="InterPro" id="IPR036388">
    <property type="entry name" value="WH-like_DNA-bd_sf"/>
</dbReference>
<evidence type="ECO:0000259" key="4">
    <source>
        <dbReference type="PROSITE" id="PS50987"/>
    </source>
</evidence>
<evidence type="ECO:0000256" key="1">
    <source>
        <dbReference type="ARBA" id="ARBA00023015"/>
    </source>
</evidence>
<dbReference type="Gene3D" id="1.10.10.10">
    <property type="entry name" value="Winged helix-like DNA-binding domain superfamily/Winged helix DNA-binding domain"/>
    <property type="match status" value="1"/>
</dbReference>
<keyword evidence="6" id="KW-1185">Reference proteome</keyword>
<feature type="domain" description="HTH arsR-type" evidence="4">
    <location>
        <begin position="15"/>
        <end position="105"/>
    </location>
</feature>
<dbReference type="GO" id="GO:0003677">
    <property type="term" value="F:DNA binding"/>
    <property type="evidence" value="ECO:0007669"/>
    <property type="project" value="UniProtKB-KW"/>
</dbReference>
<evidence type="ECO:0000256" key="3">
    <source>
        <dbReference type="ARBA" id="ARBA00023163"/>
    </source>
</evidence>
<dbReference type="PANTHER" id="PTHR33154">
    <property type="entry name" value="TRANSCRIPTIONAL REGULATOR, ARSR FAMILY"/>
    <property type="match status" value="1"/>
</dbReference>
<dbReference type="PRINTS" id="PR00778">
    <property type="entry name" value="HTHARSR"/>
</dbReference>
<dbReference type="SUPFAM" id="SSF46785">
    <property type="entry name" value="Winged helix' DNA-binding domain"/>
    <property type="match status" value="1"/>
</dbReference>
<sequence>MKKEWEQSLEKEIIINENEINKLCNVFKVLSNPIRLKIAYYLLEQDYCVGALVHVTGEKQNLVSHHLSVMRQSGVVRSFKSSRYTYYQLNPEVRPMLDRKNQIHS</sequence>
<name>A0A4E0R141_9EURY</name>
<keyword evidence="1" id="KW-0805">Transcription regulation</keyword>
<keyword evidence="3" id="KW-0804">Transcription</keyword>
<dbReference type="PROSITE" id="PS50987">
    <property type="entry name" value="HTH_ARSR_2"/>
    <property type="match status" value="1"/>
</dbReference>
<organism evidence="5 6">
    <name type="scientific">Methanolobus halotolerans</name>
    <dbReference type="NCBI Taxonomy" id="2052935"/>
    <lineage>
        <taxon>Archaea</taxon>
        <taxon>Methanobacteriati</taxon>
        <taxon>Methanobacteriota</taxon>
        <taxon>Stenosarchaea group</taxon>
        <taxon>Methanomicrobia</taxon>
        <taxon>Methanosarcinales</taxon>
        <taxon>Methanosarcinaceae</taxon>
        <taxon>Methanolobus</taxon>
    </lineage>
</organism>
<dbReference type="Pfam" id="PF01022">
    <property type="entry name" value="HTH_5"/>
    <property type="match status" value="1"/>
</dbReference>
<gene>
    <name evidence="5" type="ORF">CUN85_04065</name>
</gene>
<dbReference type="InterPro" id="IPR011991">
    <property type="entry name" value="ArsR-like_HTH"/>
</dbReference>
<dbReference type="AlphaFoldDB" id="A0A4E0R141"/>
<accession>A0A4E0R141</accession>
<dbReference type="PANTHER" id="PTHR33154:SF18">
    <property type="entry name" value="ARSENICAL RESISTANCE OPERON REPRESSOR"/>
    <property type="match status" value="1"/>
</dbReference>
<dbReference type="InterPro" id="IPR001845">
    <property type="entry name" value="HTH_ArsR_DNA-bd_dom"/>
</dbReference>
<dbReference type="CDD" id="cd00090">
    <property type="entry name" value="HTH_ARSR"/>
    <property type="match status" value="1"/>
</dbReference>
<dbReference type="InterPro" id="IPR051081">
    <property type="entry name" value="HTH_MetalResp_TranReg"/>
</dbReference>
<dbReference type="EMBL" id="PGGK01000003">
    <property type="protein sequence ID" value="TGC10756.1"/>
    <property type="molecule type" value="Genomic_DNA"/>
</dbReference>
<dbReference type="GO" id="GO:0003700">
    <property type="term" value="F:DNA-binding transcription factor activity"/>
    <property type="evidence" value="ECO:0007669"/>
    <property type="project" value="InterPro"/>
</dbReference>
<evidence type="ECO:0000256" key="2">
    <source>
        <dbReference type="ARBA" id="ARBA00023125"/>
    </source>
</evidence>
<protein>
    <submittedName>
        <fullName evidence="5">ArsR family transcriptional regulator</fullName>
    </submittedName>
</protein>
<dbReference type="OrthoDB" id="46231at2157"/>
<evidence type="ECO:0000313" key="6">
    <source>
        <dbReference type="Proteomes" id="UP000297295"/>
    </source>
</evidence>
<proteinExistence type="predicted"/>
<keyword evidence="2" id="KW-0238">DNA-binding</keyword>
<evidence type="ECO:0000313" key="5">
    <source>
        <dbReference type="EMBL" id="TGC10756.1"/>
    </source>
</evidence>
<dbReference type="SMART" id="SM00418">
    <property type="entry name" value="HTH_ARSR"/>
    <property type="match status" value="1"/>
</dbReference>
<dbReference type="NCBIfam" id="NF033788">
    <property type="entry name" value="HTH_metalloreg"/>
    <property type="match status" value="1"/>
</dbReference>
<dbReference type="Proteomes" id="UP000297295">
    <property type="component" value="Unassembled WGS sequence"/>
</dbReference>
<reference evidence="5 6" key="1">
    <citation type="submission" date="2017-11" db="EMBL/GenBank/DDBJ databases">
        <title>Isolation and Characterization of Methanogenic Archaea from Saline Meromictic Lake at Siberia.</title>
        <authorList>
            <person name="Shen Y."/>
            <person name="Huang H.-H."/>
            <person name="Lai M.-C."/>
            <person name="Chen S.-C."/>
        </authorList>
    </citation>
    <scope>NUCLEOTIDE SEQUENCE [LARGE SCALE GENOMIC DNA]</scope>
    <source>
        <strain evidence="5 6">SY-01</strain>
    </source>
</reference>
<dbReference type="InterPro" id="IPR036390">
    <property type="entry name" value="WH_DNA-bd_sf"/>
</dbReference>
<comment type="caution">
    <text evidence="5">The sequence shown here is derived from an EMBL/GenBank/DDBJ whole genome shotgun (WGS) entry which is preliminary data.</text>
</comment>